<keyword evidence="2" id="KW-0285">Flavoprotein</keyword>
<dbReference type="GO" id="GO:0046306">
    <property type="term" value="P:alkanesulfonate catabolic process"/>
    <property type="evidence" value="ECO:0007669"/>
    <property type="project" value="InterPro"/>
</dbReference>
<organism evidence="6 7">
    <name type="scientific">Kushneria phyllosphaerae</name>
    <dbReference type="NCBI Taxonomy" id="2100822"/>
    <lineage>
        <taxon>Bacteria</taxon>
        <taxon>Pseudomonadati</taxon>
        <taxon>Pseudomonadota</taxon>
        <taxon>Gammaproteobacteria</taxon>
        <taxon>Oceanospirillales</taxon>
        <taxon>Halomonadaceae</taxon>
        <taxon>Kushneria</taxon>
    </lineage>
</organism>
<dbReference type="InterPro" id="IPR020048">
    <property type="entry name" value="NADPH-dep_FMN_reduc_SsuE"/>
</dbReference>
<dbReference type="PANTHER" id="PTHR43408">
    <property type="entry name" value="FMN REDUCTASE (NADPH)"/>
    <property type="match status" value="1"/>
</dbReference>
<dbReference type="InterPro" id="IPR005025">
    <property type="entry name" value="FMN_Rdtase-like_dom"/>
</dbReference>
<dbReference type="GO" id="GO:0052873">
    <property type="term" value="F:FMN reductase (NADPH) activity"/>
    <property type="evidence" value="ECO:0007669"/>
    <property type="project" value="UniProtKB-EC"/>
</dbReference>
<dbReference type="NCBIfam" id="TIGR03567">
    <property type="entry name" value="FMN_reduc_SsuE"/>
    <property type="match status" value="1"/>
</dbReference>
<dbReference type="SUPFAM" id="SSF52218">
    <property type="entry name" value="Flavoproteins"/>
    <property type="match status" value="1"/>
</dbReference>
<sequence>MNVVTLAGSTNVESRSTALLAFMESQLHRRGIETRRFSPDNFPLQALVNADHAHPIIRAFQATLARANAVIVATPVYQASFSGALKLLLDLIPQRGLEHCTVQTLATGGGDQHLLMLDYALKPVLSAMGTTHQLPGIYAGPGHLGRCPSGHHVPGPEIRQRMAQAVETITHLLEARRLEPLPHREKPVFSLAQAG</sequence>
<evidence type="ECO:0000313" key="6">
    <source>
        <dbReference type="EMBL" id="SPJ32923.1"/>
    </source>
</evidence>
<gene>
    <name evidence="6" type="primary">ssuE</name>
    <name evidence="6" type="ORF">KSP9073_00925</name>
</gene>
<comment type="similarity">
    <text evidence="1">Belongs to the SsuE family.</text>
</comment>
<dbReference type="EC" id="1.5.1.38" evidence="6"/>
<dbReference type="InterPro" id="IPR029039">
    <property type="entry name" value="Flavoprotein-like_sf"/>
</dbReference>
<dbReference type="RefSeq" id="WP_108841712.1">
    <property type="nucleotide sequence ID" value="NZ_ONZI01000001.1"/>
</dbReference>
<dbReference type="EMBL" id="ONZI01000001">
    <property type="protein sequence ID" value="SPJ32923.1"/>
    <property type="molecule type" value="Genomic_DNA"/>
</dbReference>
<dbReference type="AlphaFoldDB" id="A0A2R8CJ73"/>
<dbReference type="PANTHER" id="PTHR43408:SF1">
    <property type="entry name" value="FMN REDUCTASE (NADPH)"/>
    <property type="match status" value="1"/>
</dbReference>
<evidence type="ECO:0000313" key="7">
    <source>
        <dbReference type="Proteomes" id="UP000244934"/>
    </source>
</evidence>
<name>A0A2R8CJ73_9GAMM</name>
<protein>
    <submittedName>
        <fullName evidence="6">FMN reductase (NADPH)</fullName>
        <ecNumber evidence="6">1.5.1.38</ecNumber>
    </submittedName>
</protein>
<evidence type="ECO:0000256" key="4">
    <source>
        <dbReference type="ARBA" id="ARBA00023002"/>
    </source>
</evidence>
<evidence type="ECO:0000256" key="2">
    <source>
        <dbReference type="ARBA" id="ARBA00022630"/>
    </source>
</evidence>
<dbReference type="Gene3D" id="3.40.50.360">
    <property type="match status" value="1"/>
</dbReference>
<keyword evidence="7" id="KW-1185">Reference proteome</keyword>
<dbReference type="InterPro" id="IPR051814">
    <property type="entry name" value="NAD(P)H-dep_FMN_reductase"/>
</dbReference>
<evidence type="ECO:0000259" key="5">
    <source>
        <dbReference type="Pfam" id="PF03358"/>
    </source>
</evidence>
<dbReference type="Proteomes" id="UP000244934">
    <property type="component" value="Unassembled WGS sequence"/>
</dbReference>
<reference evidence="7" key="1">
    <citation type="submission" date="2018-03" db="EMBL/GenBank/DDBJ databases">
        <authorList>
            <person name="Navarro De La Torre S."/>
        </authorList>
    </citation>
    <scope>NUCLEOTIDE SEQUENCE [LARGE SCALE GENOMIC DNA]</scope>
    <source>
        <strain evidence="7">EAod3</strain>
    </source>
</reference>
<accession>A0A2R8CJ73</accession>
<dbReference type="Pfam" id="PF03358">
    <property type="entry name" value="FMN_red"/>
    <property type="match status" value="1"/>
</dbReference>
<keyword evidence="3" id="KW-0288">FMN</keyword>
<evidence type="ECO:0000256" key="3">
    <source>
        <dbReference type="ARBA" id="ARBA00022643"/>
    </source>
</evidence>
<dbReference type="OrthoDB" id="1643408at2"/>
<feature type="domain" description="NADPH-dependent FMN reductase-like" evidence="5">
    <location>
        <begin position="1"/>
        <end position="136"/>
    </location>
</feature>
<proteinExistence type="inferred from homology"/>
<keyword evidence="4 6" id="KW-0560">Oxidoreductase</keyword>
<evidence type="ECO:0000256" key="1">
    <source>
        <dbReference type="ARBA" id="ARBA00005990"/>
    </source>
</evidence>